<feature type="transmembrane region" description="Helical" evidence="2">
    <location>
        <begin position="97"/>
        <end position="119"/>
    </location>
</feature>
<evidence type="ECO:0000256" key="1">
    <source>
        <dbReference type="SAM" id="MobiDB-lite"/>
    </source>
</evidence>
<evidence type="ECO:0000313" key="4">
    <source>
        <dbReference type="Proteomes" id="UP001628179"/>
    </source>
</evidence>
<keyword evidence="2" id="KW-0472">Membrane</keyword>
<dbReference type="RefSeq" id="XP_070918235.1">
    <property type="nucleotide sequence ID" value="XM_071062134.1"/>
</dbReference>
<dbReference type="Proteomes" id="UP001628179">
    <property type="component" value="Unassembled WGS sequence"/>
</dbReference>
<keyword evidence="2" id="KW-1133">Transmembrane helix</keyword>
<name>A0ABQ0GFJ2_9PEZI</name>
<proteinExistence type="predicted"/>
<organism evidence="3 4">
    <name type="scientific">Madurella fahalii</name>
    <dbReference type="NCBI Taxonomy" id="1157608"/>
    <lineage>
        <taxon>Eukaryota</taxon>
        <taxon>Fungi</taxon>
        <taxon>Dikarya</taxon>
        <taxon>Ascomycota</taxon>
        <taxon>Pezizomycotina</taxon>
        <taxon>Sordariomycetes</taxon>
        <taxon>Sordariomycetidae</taxon>
        <taxon>Sordariales</taxon>
        <taxon>Sordariales incertae sedis</taxon>
        <taxon>Madurella</taxon>
    </lineage>
</organism>
<feature type="transmembrane region" description="Helical" evidence="2">
    <location>
        <begin position="64"/>
        <end position="85"/>
    </location>
</feature>
<evidence type="ECO:0000256" key="2">
    <source>
        <dbReference type="SAM" id="Phobius"/>
    </source>
</evidence>
<comment type="caution">
    <text evidence="3">The sequence shown here is derived from an EMBL/GenBank/DDBJ whole genome shotgun (WGS) entry which is preliminary data.</text>
</comment>
<sequence length="342" mass="38159">MLASPSNMLEVKPIPSVDSTSSSFECNKDKQPPQPFETAREERATLEEPKRIADSLRKSLLKRWLFVHFSPVTVMYFMPLLYYYGPSWRPNGIQLGWFLFAAKIYEALIVTSLADILMYHIRYALTRSSHGVPFGVLTAPYQISNTLYLFDRPFTASLMSRRRMKEHTVLLILIFVSFVLVMLAGPSCGTVLLPTVDWRAVGSSEFQQLRHNRGNISGPDQFQIFIGRPTAALFPDQVLSRGPARSCCTGLDLAETRGLLVNTTREALHTTGISQIVGFVLGALSFLRLDDPFDTNFTMYHDGLLRDISIGTALLGNDIAMATTTLGPVTGRLPLASAVYLW</sequence>
<reference evidence="3 4" key="1">
    <citation type="submission" date="2024-09" db="EMBL/GenBank/DDBJ databases">
        <title>Itraconazole resistance in Madurella fahalii resulting from another homologue of gene encoding cytochrome P450 14-alpha sterol demethylase (CYP51).</title>
        <authorList>
            <person name="Yoshioka I."/>
            <person name="Fahal A.H."/>
            <person name="Kaneko S."/>
            <person name="Yaguchi T."/>
        </authorList>
    </citation>
    <scope>NUCLEOTIDE SEQUENCE [LARGE SCALE GENOMIC DNA]</scope>
    <source>
        <strain evidence="3 4">IFM 68171</strain>
    </source>
</reference>
<dbReference type="EMBL" id="BAAFSV010000003">
    <property type="protein sequence ID" value="GAB1316504.1"/>
    <property type="molecule type" value="Genomic_DNA"/>
</dbReference>
<dbReference type="GeneID" id="98177457"/>
<accession>A0ABQ0GFJ2</accession>
<keyword evidence="4" id="KW-1185">Reference proteome</keyword>
<gene>
    <name evidence="3" type="ORF">MFIFM68171_06714</name>
</gene>
<evidence type="ECO:0000313" key="3">
    <source>
        <dbReference type="EMBL" id="GAB1316504.1"/>
    </source>
</evidence>
<feature type="transmembrane region" description="Helical" evidence="2">
    <location>
        <begin position="168"/>
        <end position="185"/>
    </location>
</feature>
<keyword evidence="2" id="KW-0812">Transmembrane</keyword>
<feature type="region of interest" description="Disordered" evidence="1">
    <location>
        <begin position="1"/>
        <end position="44"/>
    </location>
</feature>
<protein>
    <submittedName>
        <fullName evidence="3">Uncharacterized protein</fullName>
    </submittedName>
</protein>